<proteinExistence type="predicted"/>
<dbReference type="Proteomes" id="UP000321405">
    <property type="component" value="Unassembled WGS sequence"/>
</dbReference>
<evidence type="ECO:0000313" key="3">
    <source>
        <dbReference type="Proteomes" id="UP000321405"/>
    </source>
</evidence>
<dbReference type="RefSeq" id="WP_147092762.1">
    <property type="nucleotide sequence ID" value="NZ_BJVC01000002.1"/>
</dbReference>
<comment type="caution">
    <text evidence="2">The sequence shown here is derived from an EMBL/GenBank/DDBJ whole genome shotgun (WGS) entry which is preliminary data.</text>
</comment>
<gene>
    <name evidence="2" type="ORF">SSA02_09140</name>
</gene>
<evidence type="ECO:0000313" key="2">
    <source>
        <dbReference type="EMBL" id="GEL01751.1"/>
    </source>
</evidence>
<dbReference type="AlphaFoldDB" id="A0A511BN52"/>
<dbReference type="Pfam" id="PF00403">
    <property type="entry name" value="HMA"/>
    <property type="match status" value="1"/>
</dbReference>
<dbReference type="InterPro" id="IPR006121">
    <property type="entry name" value="HMA_dom"/>
</dbReference>
<accession>A0A511BN52</accession>
<sequence>MATPVQIKVDGMSCGGCSSRLEKALSGIPGVTHVSADHATGEVTVETAGADIPLSALETVIEDSGFDVRRS</sequence>
<dbReference type="OrthoDB" id="9814359at2"/>
<dbReference type="Gene3D" id="3.30.70.100">
    <property type="match status" value="1"/>
</dbReference>
<feature type="domain" description="HMA" evidence="1">
    <location>
        <begin position="3"/>
        <end position="69"/>
    </location>
</feature>
<dbReference type="CDD" id="cd00371">
    <property type="entry name" value="HMA"/>
    <property type="match status" value="1"/>
</dbReference>
<reference evidence="2 3" key="1">
    <citation type="submission" date="2019-07" db="EMBL/GenBank/DDBJ databases">
        <title>Whole genome shotgun sequence of Swaminathania salitolerans NBRC 104436.</title>
        <authorList>
            <person name="Hosoyama A."/>
            <person name="Uohara A."/>
            <person name="Ohji S."/>
            <person name="Ichikawa N."/>
        </authorList>
    </citation>
    <scope>NUCLEOTIDE SEQUENCE [LARGE SCALE GENOMIC DNA]</scope>
    <source>
        <strain evidence="2 3">NBRC 104436</strain>
    </source>
</reference>
<dbReference type="GO" id="GO:0046872">
    <property type="term" value="F:metal ion binding"/>
    <property type="evidence" value="ECO:0007669"/>
    <property type="project" value="InterPro"/>
</dbReference>
<dbReference type="InterPro" id="IPR036163">
    <property type="entry name" value="HMA_dom_sf"/>
</dbReference>
<name>A0A511BN52_9PROT</name>
<evidence type="ECO:0000259" key="1">
    <source>
        <dbReference type="PROSITE" id="PS50846"/>
    </source>
</evidence>
<organism evidence="2 3">
    <name type="scientific">Swaminathania salitolerans</name>
    <dbReference type="NCBI Taxonomy" id="182838"/>
    <lineage>
        <taxon>Bacteria</taxon>
        <taxon>Pseudomonadati</taxon>
        <taxon>Pseudomonadota</taxon>
        <taxon>Alphaproteobacteria</taxon>
        <taxon>Acetobacterales</taxon>
        <taxon>Acetobacteraceae</taxon>
        <taxon>Swaminathania</taxon>
    </lineage>
</organism>
<dbReference type="SUPFAM" id="SSF55008">
    <property type="entry name" value="HMA, heavy metal-associated domain"/>
    <property type="match status" value="1"/>
</dbReference>
<protein>
    <recommendedName>
        <fullName evidence="1">HMA domain-containing protein</fullName>
    </recommendedName>
</protein>
<dbReference type="EMBL" id="BJVC01000002">
    <property type="protein sequence ID" value="GEL01751.1"/>
    <property type="molecule type" value="Genomic_DNA"/>
</dbReference>
<dbReference type="PROSITE" id="PS50846">
    <property type="entry name" value="HMA_2"/>
    <property type="match status" value="1"/>
</dbReference>
<keyword evidence="3" id="KW-1185">Reference proteome</keyword>